<dbReference type="InterPro" id="IPR051265">
    <property type="entry name" value="HIBADH-related_NP60_sf"/>
</dbReference>
<accession>A0A165HRK9</accession>
<dbReference type="PANTHER" id="PTHR43580">
    <property type="entry name" value="OXIDOREDUCTASE GLYR1-RELATED"/>
    <property type="match status" value="1"/>
</dbReference>
<sequence length="317" mass="33580">MTLDKPQIGWYGLGSMGRPMAENLQKYIAKNAEQPLKYFNRSMSSGETLKALGAVPATGFVDLVKQCNIVFTMVPNDEVLSGLIESAISECQTLSGKIFVDCSTVHPETISKLASDLASHEAVLVSAPVFGGPALAVPGTLVFAIGGPKSACESVERYINNVMGRKVIQCGEDPANSSLLKIGGNIITICLMEAVGEAQVFAEQTGLGTEAMENLIGESFGAVAGGYSKRLTSGAYAPQLDTRPGFGVSLAIKDAKHALSMAKERNVKLPGLTLADQNMRAAREYGGECLDTSSMYGVLRQEAGLSFWNEKSRQGGK</sequence>
<evidence type="ECO:0000313" key="8">
    <source>
        <dbReference type="Proteomes" id="UP000076632"/>
    </source>
</evidence>
<dbReference type="InParanoid" id="A0A165HRK9"/>
<organism evidence="7 8">
    <name type="scientific">Xylona heveae (strain CBS 132557 / TC161)</name>
    <dbReference type="NCBI Taxonomy" id="1328760"/>
    <lineage>
        <taxon>Eukaryota</taxon>
        <taxon>Fungi</taxon>
        <taxon>Dikarya</taxon>
        <taxon>Ascomycota</taxon>
        <taxon>Pezizomycotina</taxon>
        <taxon>Xylonomycetes</taxon>
        <taxon>Xylonales</taxon>
        <taxon>Xylonaceae</taxon>
        <taxon>Xylona</taxon>
    </lineage>
</organism>
<evidence type="ECO:0000313" key="7">
    <source>
        <dbReference type="EMBL" id="KZF23868.1"/>
    </source>
</evidence>
<dbReference type="RefSeq" id="XP_018189423.1">
    <property type="nucleotide sequence ID" value="XM_018333897.1"/>
</dbReference>
<evidence type="ECO:0000256" key="3">
    <source>
        <dbReference type="ARBA" id="ARBA00023027"/>
    </source>
</evidence>
<keyword evidence="2" id="KW-0560">Oxidoreductase</keyword>
<feature type="active site" evidence="4">
    <location>
        <position position="181"/>
    </location>
</feature>
<dbReference type="EMBL" id="KV407457">
    <property type="protein sequence ID" value="KZF23868.1"/>
    <property type="molecule type" value="Genomic_DNA"/>
</dbReference>
<dbReference type="PANTHER" id="PTHR43580:SF8">
    <property type="entry name" value="6-PHOSPHOGLUCONATE DEHYDROGENASE NADP-BINDING DOMAIN-CONTAINING PROTEIN-RELATED"/>
    <property type="match status" value="1"/>
</dbReference>
<evidence type="ECO:0000256" key="1">
    <source>
        <dbReference type="ARBA" id="ARBA00007598"/>
    </source>
</evidence>
<dbReference type="InterPro" id="IPR029154">
    <property type="entry name" value="HIBADH-like_NADP-bd"/>
</dbReference>
<dbReference type="STRING" id="1328760.A0A165HRK9"/>
<dbReference type="SUPFAM" id="SSF48179">
    <property type="entry name" value="6-phosphogluconate dehydrogenase C-terminal domain-like"/>
    <property type="match status" value="1"/>
</dbReference>
<feature type="domain" description="3-hydroxyisobutyrate dehydrogenase-like NAD-binding" evidence="6">
    <location>
        <begin position="180"/>
        <end position="298"/>
    </location>
</feature>
<dbReference type="Proteomes" id="UP000076632">
    <property type="component" value="Unassembled WGS sequence"/>
</dbReference>
<dbReference type="Pfam" id="PF14833">
    <property type="entry name" value="NAD_binding_11"/>
    <property type="match status" value="1"/>
</dbReference>
<dbReference type="InterPro" id="IPR015815">
    <property type="entry name" value="HIBADH-related"/>
</dbReference>
<dbReference type="OMA" id="DIVFTMI"/>
<protein>
    <submittedName>
        <fullName evidence="7">3-hydroxyisobutyrate dehydrogenase</fullName>
    </submittedName>
</protein>
<keyword evidence="8" id="KW-1185">Reference proteome</keyword>
<dbReference type="GO" id="GO:0051287">
    <property type="term" value="F:NAD binding"/>
    <property type="evidence" value="ECO:0007669"/>
    <property type="project" value="InterPro"/>
</dbReference>
<keyword evidence="3" id="KW-0520">NAD</keyword>
<evidence type="ECO:0000259" key="6">
    <source>
        <dbReference type="Pfam" id="PF14833"/>
    </source>
</evidence>
<dbReference type="InterPro" id="IPR008927">
    <property type="entry name" value="6-PGluconate_DH-like_C_sf"/>
</dbReference>
<dbReference type="GO" id="GO:0050661">
    <property type="term" value="F:NADP binding"/>
    <property type="evidence" value="ECO:0007669"/>
    <property type="project" value="InterPro"/>
</dbReference>
<feature type="domain" description="6-phosphogluconate dehydrogenase NADP-binding" evidence="5">
    <location>
        <begin position="7"/>
        <end position="169"/>
    </location>
</feature>
<dbReference type="AlphaFoldDB" id="A0A165HRK9"/>
<dbReference type="InterPro" id="IPR013328">
    <property type="entry name" value="6PGD_dom2"/>
</dbReference>
<comment type="similarity">
    <text evidence="1">Belongs to the HIBADH-related family. NP60 subfamily.</text>
</comment>
<dbReference type="OrthoDB" id="435038at2759"/>
<dbReference type="Gene3D" id="3.40.50.720">
    <property type="entry name" value="NAD(P)-binding Rossmann-like Domain"/>
    <property type="match status" value="1"/>
</dbReference>
<dbReference type="Pfam" id="PF03446">
    <property type="entry name" value="NAD_binding_2"/>
    <property type="match status" value="1"/>
</dbReference>
<dbReference type="GeneID" id="28899034"/>
<dbReference type="SUPFAM" id="SSF51735">
    <property type="entry name" value="NAD(P)-binding Rossmann-fold domains"/>
    <property type="match status" value="1"/>
</dbReference>
<evidence type="ECO:0000256" key="2">
    <source>
        <dbReference type="ARBA" id="ARBA00023002"/>
    </source>
</evidence>
<dbReference type="InterPro" id="IPR006115">
    <property type="entry name" value="6PGDH_NADP-bd"/>
</dbReference>
<name>A0A165HRK9_XYLHT</name>
<proteinExistence type="inferred from homology"/>
<dbReference type="GO" id="GO:0016491">
    <property type="term" value="F:oxidoreductase activity"/>
    <property type="evidence" value="ECO:0007669"/>
    <property type="project" value="UniProtKB-KW"/>
</dbReference>
<dbReference type="PIRSF" id="PIRSF000103">
    <property type="entry name" value="HIBADH"/>
    <property type="match status" value="1"/>
</dbReference>
<gene>
    <name evidence="7" type="ORF">L228DRAFT_255829</name>
</gene>
<reference evidence="7 8" key="1">
    <citation type="journal article" date="2016" name="Fungal Biol.">
        <title>The genome of Xylona heveae provides a window into fungal endophytism.</title>
        <authorList>
            <person name="Gazis R."/>
            <person name="Kuo A."/>
            <person name="Riley R."/>
            <person name="LaButti K."/>
            <person name="Lipzen A."/>
            <person name="Lin J."/>
            <person name="Amirebrahimi M."/>
            <person name="Hesse C.N."/>
            <person name="Spatafora J.W."/>
            <person name="Henrissat B."/>
            <person name="Hainaut M."/>
            <person name="Grigoriev I.V."/>
            <person name="Hibbett D.S."/>
        </authorList>
    </citation>
    <scope>NUCLEOTIDE SEQUENCE [LARGE SCALE GENOMIC DNA]</scope>
    <source>
        <strain evidence="7 8">TC161</strain>
    </source>
</reference>
<evidence type="ECO:0000259" key="5">
    <source>
        <dbReference type="Pfam" id="PF03446"/>
    </source>
</evidence>
<dbReference type="Gene3D" id="1.10.1040.10">
    <property type="entry name" value="N-(1-d-carboxylethyl)-l-norvaline Dehydrogenase, domain 2"/>
    <property type="match status" value="1"/>
</dbReference>
<evidence type="ECO:0000256" key="4">
    <source>
        <dbReference type="PIRSR" id="PIRSR000103-1"/>
    </source>
</evidence>
<dbReference type="InterPro" id="IPR036291">
    <property type="entry name" value="NAD(P)-bd_dom_sf"/>
</dbReference>